<sequence>MLPVRVLMIQQMERENQLRQLREEHRRLRDISDPFSLPDIHFIHLYRVNKDLVNHLFQELRQYMDIAYRTSRVNYQQRILIALRFYATGNYQRGVGQEYLLAVSQPIVSRAVEEVSRILVLHFSNNWIQFPNAERRNSIKRIFFEYCGVPGVAGAVDCTHVNILAPTQEEHAYINWKGYHSINVQLICDEDLNISNVNARFPGSCHDAYIWRQSAIRNILEQSYLNGEQNTWLLGDSGYPQEPWLMTPNLGVLPNTPGDRYNQGHARGRNCIERTNGVLKTRFRCILGERGLRYSPEKAASIISACCILHNMCIRARIPLEENVEEDPNGQINIDEPPPDPAALDVGRAVRNAMINRYFNN</sequence>
<keyword evidence="13" id="KW-0175">Coiled coil</keyword>
<evidence type="ECO:0000256" key="11">
    <source>
        <dbReference type="ARBA" id="ARBA00030126"/>
    </source>
</evidence>
<keyword evidence="8" id="KW-0479">Metal-binding</keyword>
<dbReference type="InterPro" id="IPR045249">
    <property type="entry name" value="HARBI1-like"/>
</dbReference>
<evidence type="ECO:0000256" key="9">
    <source>
        <dbReference type="ARBA" id="ARBA00022801"/>
    </source>
</evidence>
<dbReference type="GO" id="GO:0004518">
    <property type="term" value="F:nuclease activity"/>
    <property type="evidence" value="ECO:0007669"/>
    <property type="project" value="UniProtKB-KW"/>
</dbReference>
<dbReference type="GO" id="GO:0005737">
    <property type="term" value="C:cytoplasm"/>
    <property type="evidence" value="ECO:0007669"/>
    <property type="project" value="UniProtKB-SubCell"/>
</dbReference>
<comment type="function">
    <text evidence="12">Transposase-derived protein that may have nuclease activity. Does not have transposase activity.</text>
</comment>
<protein>
    <recommendedName>
        <fullName evidence="5">Putative nuclease HARBI1</fullName>
    </recommendedName>
    <alternativeName>
        <fullName evidence="11">Harbinger transposase-derived nuclease</fullName>
    </alternativeName>
</protein>
<dbReference type="InterPro" id="IPR026103">
    <property type="entry name" value="HARBI1_animal"/>
</dbReference>
<dbReference type="Pfam" id="PF13359">
    <property type="entry name" value="DDE_Tnp_4"/>
    <property type="match status" value="1"/>
</dbReference>
<dbReference type="PANTHER" id="PTHR22930:SF85">
    <property type="entry name" value="GH03217P-RELATED"/>
    <property type="match status" value="1"/>
</dbReference>
<evidence type="ECO:0000256" key="7">
    <source>
        <dbReference type="ARBA" id="ARBA00022722"/>
    </source>
</evidence>
<dbReference type="KEGG" id="soy:115889709"/>
<evidence type="ECO:0000256" key="8">
    <source>
        <dbReference type="ARBA" id="ARBA00022723"/>
    </source>
</evidence>
<evidence type="ECO:0000313" key="17">
    <source>
        <dbReference type="RefSeq" id="XP_030765637.1"/>
    </source>
</evidence>
<comment type="subcellular location">
    <subcellularLocation>
        <location evidence="3">Cytoplasm</location>
    </subcellularLocation>
    <subcellularLocation>
        <location evidence="2">Nucleus</location>
    </subcellularLocation>
</comment>
<keyword evidence="7" id="KW-0540">Nuclease</keyword>
<evidence type="ECO:0000256" key="4">
    <source>
        <dbReference type="ARBA" id="ARBA00006958"/>
    </source>
</evidence>
<evidence type="ECO:0000256" key="3">
    <source>
        <dbReference type="ARBA" id="ARBA00004496"/>
    </source>
</evidence>
<evidence type="ECO:0000256" key="6">
    <source>
        <dbReference type="ARBA" id="ARBA00022490"/>
    </source>
</evidence>
<dbReference type="InterPro" id="IPR027806">
    <property type="entry name" value="HARBI1_dom"/>
</dbReference>
<comment type="cofactor">
    <cofactor evidence="1">
        <name>a divalent metal cation</name>
        <dbReference type="ChEBI" id="CHEBI:60240"/>
    </cofactor>
</comment>
<proteinExistence type="inferred from homology"/>
<dbReference type="GO" id="GO:0046872">
    <property type="term" value="F:metal ion binding"/>
    <property type="evidence" value="ECO:0007669"/>
    <property type="project" value="UniProtKB-KW"/>
</dbReference>
<dbReference type="GO" id="GO:0016787">
    <property type="term" value="F:hydrolase activity"/>
    <property type="evidence" value="ECO:0007669"/>
    <property type="project" value="UniProtKB-KW"/>
</dbReference>
<dbReference type="AlphaFoldDB" id="A0A6J2YQM4"/>
<name>A0A6J2YQM4_SITOR</name>
<evidence type="ECO:0000256" key="12">
    <source>
        <dbReference type="ARBA" id="ARBA00045850"/>
    </source>
</evidence>
<keyword evidence="9" id="KW-0378">Hydrolase</keyword>
<comment type="similarity">
    <text evidence="4">Belongs to the HARBI1 family.</text>
</comment>
<dbReference type="PRINTS" id="PR02086">
    <property type="entry name" value="PUTNUCHARBI1"/>
</dbReference>
<evidence type="ECO:0000313" key="15">
    <source>
        <dbReference type="Proteomes" id="UP000504635"/>
    </source>
</evidence>
<evidence type="ECO:0000256" key="5">
    <source>
        <dbReference type="ARBA" id="ARBA00015519"/>
    </source>
</evidence>
<dbReference type="PANTHER" id="PTHR22930">
    <property type="match status" value="1"/>
</dbReference>
<dbReference type="OrthoDB" id="6757863at2759"/>
<evidence type="ECO:0000256" key="10">
    <source>
        <dbReference type="ARBA" id="ARBA00023242"/>
    </source>
</evidence>
<keyword evidence="10" id="KW-0539">Nucleus</keyword>
<evidence type="ECO:0000259" key="14">
    <source>
        <dbReference type="Pfam" id="PF13359"/>
    </source>
</evidence>
<dbReference type="RefSeq" id="XP_030765637.1">
    <property type="nucleotide sequence ID" value="XM_030909777.1"/>
</dbReference>
<keyword evidence="15" id="KW-1185">Reference proteome</keyword>
<evidence type="ECO:0000256" key="2">
    <source>
        <dbReference type="ARBA" id="ARBA00004123"/>
    </source>
</evidence>
<reference evidence="16 17" key="1">
    <citation type="submission" date="2025-04" db="UniProtKB">
        <authorList>
            <consortium name="RefSeq"/>
        </authorList>
    </citation>
    <scope>IDENTIFICATION</scope>
    <source>
        <tissue evidence="16 17">Gonads</tissue>
    </source>
</reference>
<accession>A0A6J2YQM4</accession>
<evidence type="ECO:0000256" key="1">
    <source>
        <dbReference type="ARBA" id="ARBA00001968"/>
    </source>
</evidence>
<keyword evidence="6" id="KW-0963">Cytoplasm</keyword>
<evidence type="ECO:0000313" key="16">
    <source>
        <dbReference type="RefSeq" id="XP_030765632.1"/>
    </source>
</evidence>
<evidence type="ECO:0000256" key="13">
    <source>
        <dbReference type="SAM" id="Coils"/>
    </source>
</evidence>
<dbReference type="Proteomes" id="UP000504635">
    <property type="component" value="Unplaced"/>
</dbReference>
<dbReference type="GeneID" id="115889709"/>
<feature type="domain" description="DDE Tnp4" evidence="14">
    <location>
        <begin position="156"/>
        <end position="311"/>
    </location>
</feature>
<dbReference type="RefSeq" id="XP_030765632.1">
    <property type="nucleotide sequence ID" value="XM_030909772.1"/>
</dbReference>
<feature type="coiled-coil region" evidence="13">
    <location>
        <begin position="4"/>
        <end position="31"/>
    </location>
</feature>
<organism evidence="15 17">
    <name type="scientific">Sitophilus oryzae</name>
    <name type="common">Rice weevil</name>
    <name type="synonym">Curculio oryzae</name>
    <dbReference type="NCBI Taxonomy" id="7048"/>
    <lineage>
        <taxon>Eukaryota</taxon>
        <taxon>Metazoa</taxon>
        <taxon>Ecdysozoa</taxon>
        <taxon>Arthropoda</taxon>
        <taxon>Hexapoda</taxon>
        <taxon>Insecta</taxon>
        <taxon>Pterygota</taxon>
        <taxon>Neoptera</taxon>
        <taxon>Endopterygota</taxon>
        <taxon>Coleoptera</taxon>
        <taxon>Polyphaga</taxon>
        <taxon>Cucujiformia</taxon>
        <taxon>Curculionidae</taxon>
        <taxon>Dryophthorinae</taxon>
        <taxon>Sitophilus</taxon>
    </lineage>
</organism>
<dbReference type="GO" id="GO:0005634">
    <property type="term" value="C:nucleus"/>
    <property type="evidence" value="ECO:0007669"/>
    <property type="project" value="UniProtKB-SubCell"/>
</dbReference>
<gene>
    <name evidence="16 17" type="primary">LOC115889709</name>
</gene>